<reference evidence="1 2" key="1">
    <citation type="submission" date="2019-08" db="EMBL/GenBank/DDBJ databases">
        <title>In-depth cultivation of the pig gut microbiome towards novel bacterial diversity and tailored functional studies.</title>
        <authorList>
            <person name="Wylensek D."/>
            <person name="Hitch T.C.A."/>
            <person name="Clavel T."/>
        </authorList>
    </citation>
    <scope>NUCLEOTIDE SEQUENCE [LARGE SCALE GENOMIC DNA]</scope>
    <source>
        <strain evidence="1 2">Oil-RF-744-WCA-WT-10</strain>
    </source>
</reference>
<gene>
    <name evidence="1" type="ORF">FYJ29_12995</name>
</gene>
<name>A0A6L5XGL4_9BACT</name>
<sequence length="138" mass="15753">MQQLLQNIIKVEFIETRYLKNMVLLGDHEVSLQYWRNFIDLCLVGLASVVVSQNVENGSRLTSVKLTAHTTDDFHVDHRRLAWRVTTVEGKQYLIGINEQPFPVTTVSDNYPDKATEPSGKIITVSWQTPLDLLEIKA</sequence>
<protein>
    <submittedName>
        <fullName evidence="1">Uncharacterized protein</fullName>
    </submittedName>
</protein>
<dbReference type="Proteomes" id="UP000483362">
    <property type="component" value="Unassembled WGS sequence"/>
</dbReference>
<comment type="caution">
    <text evidence="1">The sequence shown here is derived from an EMBL/GenBank/DDBJ whole genome shotgun (WGS) entry which is preliminary data.</text>
</comment>
<accession>A0A6L5XGL4</accession>
<dbReference type="AlphaFoldDB" id="A0A6L5XGL4"/>
<dbReference type="EMBL" id="VULT01000029">
    <property type="protein sequence ID" value="MSS18664.1"/>
    <property type="molecule type" value="Genomic_DNA"/>
</dbReference>
<evidence type="ECO:0000313" key="2">
    <source>
        <dbReference type="Proteomes" id="UP000483362"/>
    </source>
</evidence>
<evidence type="ECO:0000313" key="1">
    <source>
        <dbReference type="EMBL" id="MSS18664.1"/>
    </source>
</evidence>
<organism evidence="1 2">
    <name type="scientific">Sodaliphilus pleomorphus</name>
    <dbReference type="NCBI Taxonomy" id="2606626"/>
    <lineage>
        <taxon>Bacteria</taxon>
        <taxon>Pseudomonadati</taxon>
        <taxon>Bacteroidota</taxon>
        <taxon>Bacteroidia</taxon>
        <taxon>Bacteroidales</taxon>
        <taxon>Muribaculaceae</taxon>
        <taxon>Sodaliphilus</taxon>
    </lineage>
</organism>
<proteinExistence type="predicted"/>
<keyword evidence="2" id="KW-1185">Reference proteome</keyword>
<dbReference type="RefSeq" id="WP_154328109.1">
    <property type="nucleotide sequence ID" value="NZ_CP045696.1"/>
</dbReference>